<feature type="transmembrane region" description="Helical" evidence="1">
    <location>
        <begin position="7"/>
        <end position="28"/>
    </location>
</feature>
<keyword evidence="3" id="KW-1185">Reference proteome</keyword>
<name>A0ABS5FHI1_9BRAD</name>
<dbReference type="RefSeq" id="WP_212492744.1">
    <property type="nucleotide sequence ID" value="NZ_JAFCJH010000010.1"/>
</dbReference>
<dbReference type="Proteomes" id="UP001315278">
    <property type="component" value="Unassembled WGS sequence"/>
</dbReference>
<feature type="transmembrane region" description="Helical" evidence="1">
    <location>
        <begin position="180"/>
        <end position="200"/>
    </location>
</feature>
<comment type="caution">
    <text evidence="2">The sequence shown here is derived from an EMBL/GenBank/DDBJ whole genome shotgun (WGS) entry which is preliminary data.</text>
</comment>
<evidence type="ECO:0000313" key="3">
    <source>
        <dbReference type="Proteomes" id="UP001315278"/>
    </source>
</evidence>
<proteinExistence type="predicted"/>
<keyword evidence="1" id="KW-0472">Membrane</keyword>
<protein>
    <recommendedName>
        <fullName evidence="4">DUF4239 domain-containing protein</fullName>
    </recommendedName>
</protein>
<evidence type="ECO:0000256" key="1">
    <source>
        <dbReference type="SAM" id="Phobius"/>
    </source>
</evidence>
<reference evidence="3" key="1">
    <citation type="journal article" date="2021" name="ISME J.">
        <title>Evolutionary origin and ecological implication of a unique nif island in free-living Bradyrhizobium lineages.</title>
        <authorList>
            <person name="Tao J."/>
        </authorList>
    </citation>
    <scope>NUCLEOTIDE SEQUENCE [LARGE SCALE GENOMIC DNA]</scope>
    <source>
        <strain evidence="3">SZCCT0434</strain>
    </source>
</reference>
<dbReference type="Pfam" id="PF14023">
    <property type="entry name" value="Bestrophin-like"/>
    <property type="match status" value="1"/>
</dbReference>
<keyword evidence="1" id="KW-1133">Transmembrane helix</keyword>
<feature type="transmembrane region" description="Helical" evidence="1">
    <location>
        <begin position="212"/>
        <end position="229"/>
    </location>
</feature>
<sequence>MLDLYQYPLLSLGLGCLALVLAPIEIGWQLGTRAKSSGGSNVFALEQALLGLLALIIGFSFLMALTRFEARREAVVNEANAIGTTALRARLLAEPHRTESLKLLQEYAHIRVENVRRGVSLADLPDVIARSNEIQEALWLRAKASAASDAALIPAGLFIQSLNEMIDSQGKRLAHLRNRIPNVVFVMLVVMTVISIGIAGYAGGLDLQRTRAPIYLTGLLLCGVIYVVLDLDRPNAGFITVSQQPMFDVISSMAAFSD</sequence>
<evidence type="ECO:0000313" key="2">
    <source>
        <dbReference type="EMBL" id="MBR0796247.1"/>
    </source>
</evidence>
<organism evidence="2 3">
    <name type="scientific">Bradyrhizobium jicamae</name>
    <dbReference type="NCBI Taxonomy" id="280332"/>
    <lineage>
        <taxon>Bacteria</taxon>
        <taxon>Pseudomonadati</taxon>
        <taxon>Pseudomonadota</taxon>
        <taxon>Alphaproteobacteria</taxon>
        <taxon>Hyphomicrobiales</taxon>
        <taxon>Nitrobacteraceae</taxon>
        <taxon>Bradyrhizobium</taxon>
    </lineage>
</organism>
<feature type="transmembrane region" description="Helical" evidence="1">
    <location>
        <begin position="48"/>
        <end position="65"/>
    </location>
</feature>
<evidence type="ECO:0008006" key="4">
    <source>
        <dbReference type="Google" id="ProtNLM"/>
    </source>
</evidence>
<gene>
    <name evidence="2" type="ORF">JQ615_12705</name>
</gene>
<keyword evidence="1" id="KW-0812">Transmembrane</keyword>
<accession>A0ABS5FHI1</accession>
<dbReference type="EMBL" id="JAFCJH010000010">
    <property type="protein sequence ID" value="MBR0796247.1"/>
    <property type="molecule type" value="Genomic_DNA"/>
</dbReference>
<dbReference type="InterPro" id="IPR025333">
    <property type="entry name" value="DUF4239"/>
</dbReference>